<evidence type="ECO:0000313" key="4">
    <source>
        <dbReference type="Proteomes" id="UP000635885"/>
    </source>
</evidence>
<keyword evidence="4" id="KW-1185">Reference proteome</keyword>
<sequence>MKRDSLDNWKKFGKTDPYFGVLSDEKYKTENITEDGLNEFFETGEAYVKETAERIEQAFSISLEQASILDFGCGVGRLAIPFSRVTRKEVVGLDISPEIIEKAKEHALTFERENVRFQVYDGKNLPELPSFDFVNSYIVLQHIEVDRGLALLQQLLDKVKIGGIAHIQVTHSHELPTRSYLNFYLRTKVPAYNFLYSSVKNREFTFEPVMQMNLYNTDLLKSLFAKYSSDVKEVKTNHGGILGSFYMIRREY</sequence>
<protein>
    <submittedName>
        <fullName evidence="3">SAM-dependent methyltransferase</fullName>
    </submittedName>
</protein>
<accession>A0ABQ1LMZ1</accession>
<dbReference type="InterPro" id="IPR029063">
    <property type="entry name" value="SAM-dependent_MTases_sf"/>
</dbReference>
<reference evidence="4" key="1">
    <citation type="journal article" date="2019" name="Int. J. Syst. Evol. Microbiol.">
        <title>The Global Catalogue of Microorganisms (GCM) 10K type strain sequencing project: providing services to taxonomists for standard genome sequencing and annotation.</title>
        <authorList>
            <consortium name="The Broad Institute Genomics Platform"/>
            <consortium name="The Broad Institute Genome Sequencing Center for Infectious Disease"/>
            <person name="Wu L."/>
            <person name="Ma J."/>
        </authorList>
    </citation>
    <scope>NUCLEOTIDE SEQUENCE [LARGE SCALE GENOMIC DNA]</scope>
    <source>
        <strain evidence="4">CGMCC 1.12479</strain>
    </source>
</reference>
<dbReference type="CDD" id="cd02440">
    <property type="entry name" value="AdoMet_MTases"/>
    <property type="match status" value="1"/>
</dbReference>
<dbReference type="Pfam" id="PF13649">
    <property type="entry name" value="Methyltransf_25"/>
    <property type="match status" value="1"/>
</dbReference>
<dbReference type="EMBL" id="BMFD01000001">
    <property type="protein sequence ID" value="GGC26023.1"/>
    <property type="molecule type" value="Genomic_DNA"/>
</dbReference>
<gene>
    <name evidence="3" type="ORF">GCM10010993_01410</name>
</gene>
<dbReference type="InterPro" id="IPR041698">
    <property type="entry name" value="Methyltransf_25"/>
</dbReference>
<evidence type="ECO:0000313" key="3">
    <source>
        <dbReference type="EMBL" id="GGC26023.1"/>
    </source>
</evidence>
<proteinExistence type="predicted"/>
<dbReference type="Gene3D" id="3.40.50.150">
    <property type="entry name" value="Vaccinia Virus protein VP39"/>
    <property type="match status" value="1"/>
</dbReference>
<organism evidence="3 4">
    <name type="scientific">Belliella aquatica</name>
    <dbReference type="NCBI Taxonomy" id="1323734"/>
    <lineage>
        <taxon>Bacteria</taxon>
        <taxon>Pseudomonadati</taxon>
        <taxon>Bacteroidota</taxon>
        <taxon>Cytophagia</taxon>
        <taxon>Cytophagales</taxon>
        <taxon>Cyclobacteriaceae</taxon>
        <taxon>Belliella</taxon>
    </lineage>
</organism>
<dbReference type="PANTHER" id="PTHR43861">
    <property type="entry name" value="TRANS-ACONITATE 2-METHYLTRANSFERASE-RELATED"/>
    <property type="match status" value="1"/>
</dbReference>
<dbReference type="GO" id="GO:0008168">
    <property type="term" value="F:methyltransferase activity"/>
    <property type="evidence" value="ECO:0007669"/>
    <property type="project" value="UniProtKB-KW"/>
</dbReference>
<name>A0ABQ1LMZ1_9BACT</name>
<dbReference type="Proteomes" id="UP000635885">
    <property type="component" value="Unassembled WGS sequence"/>
</dbReference>
<feature type="domain" description="Methyltransferase" evidence="2">
    <location>
        <begin position="68"/>
        <end position="163"/>
    </location>
</feature>
<keyword evidence="3" id="KW-0489">Methyltransferase</keyword>
<dbReference type="RefSeq" id="WP_188438603.1">
    <property type="nucleotide sequence ID" value="NZ_BMFD01000001.1"/>
</dbReference>
<comment type="caution">
    <text evidence="3">The sequence shown here is derived from an EMBL/GenBank/DDBJ whole genome shotgun (WGS) entry which is preliminary data.</text>
</comment>
<evidence type="ECO:0000256" key="1">
    <source>
        <dbReference type="ARBA" id="ARBA00022679"/>
    </source>
</evidence>
<evidence type="ECO:0000259" key="2">
    <source>
        <dbReference type="Pfam" id="PF13649"/>
    </source>
</evidence>
<dbReference type="GO" id="GO:0032259">
    <property type="term" value="P:methylation"/>
    <property type="evidence" value="ECO:0007669"/>
    <property type="project" value="UniProtKB-KW"/>
</dbReference>
<keyword evidence="1" id="KW-0808">Transferase</keyword>
<dbReference type="SUPFAM" id="SSF53335">
    <property type="entry name" value="S-adenosyl-L-methionine-dependent methyltransferases"/>
    <property type="match status" value="1"/>
</dbReference>